<evidence type="ECO:0000313" key="4">
    <source>
        <dbReference type="Proteomes" id="UP000741863"/>
    </source>
</evidence>
<dbReference type="InterPro" id="IPR019734">
    <property type="entry name" value="TPR_rpt"/>
</dbReference>
<keyword evidence="1" id="KW-0802">TPR repeat</keyword>
<protein>
    <submittedName>
        <fullName evidence="3">Tetratricopeptide (TPR) repeat protein</fullName>
    </submittedName>
</protein>
<dbReference type="RefSeq" id="WP_204699514.1">
    <property type="nucleotide sequence ID" value="NZ_JAFBEC010000016.1"/>
</dbReference>
<feature type="region of interest" description="Disordered" evidence="2">
    <location>
        <begin position="180"/>
        <end position="207"/>
    </location>
</feature>
<reference evidence="3 4" key="1">
    <citation type="submission" date="2021-01" db="EMBL/GenBank/DDBJ databases">
        <title>Genomic Encyclopedia of Type Strains, Phase IV (KMG-IV): sequencing the most valuable type-strain genomes for metagenomic binning, comparative biology and taxonomic classification.</title>
        <authorList>
            <person name="Goeker M."/>
        </authorList>
    </citation>
    <scope>NUCLEOTIDE SEQUENCE [LARGE SCALE GENOMIC DNA]</scope>
    <source>
        <strain evidence="3 4">DSM 25540</strain>
    </source>
</reference>
<dbReference type="SUPFAM" id="SSF48452">
    <property type="entry name" value="TPR-like"/>
    <property type="match status" value="1"/>
</dbReference>
<dbReference type="Gene3D" id="1.25.40.10">
    <property type="entry name" value="Tetratricopeptide repeat domain"/>
    <property type="match status" value="1"/>
</dbReference>
<proteinExistence type="predicted"/>
<dbReference type="Proteomes" id="UP000741863">
    <property type="component" value="Unassembled WGS sequence"/>
</dbReference>
<keyword evidence="4" id="KW-1185">Reference proteome</keyword>
<name>A0ABS2PH24_9BACL</name>
<feature type="compositionally biased region" description="Polar residues" evidence="2">
    <location>
        <begin position="180"/>
        <end position="193"/>
    </location>
</feature>
<dbReference type="EMBL" id="JAFBEC010000016">
    <property type="protein sequence ID" value="MBM7634740.1"/>
    <property type="molecule type" value="Genomic_DNA"/>
</dbReference>
<evidence type="ECO:0000313" key="3">
    <source>
        <dbReference type="EMBL" id="MBM7634740.1"/>
    </source>
</evidence>
<dbReference type="SMART" id="SM00028">
    <property type="entry name" value="TPR"/>
    <property type="match status" value="2"/>
</dbReference>
<evidence type="ECO:0000256" key="2">
    <source>
        <dbReference type="SAM" id="MobiDB-lite"/>
    </source>
</evidence>
<organism evidence="3 4">
    <name type="scientific">Geomicrobium sediminis</name>
    <dbReference type="NCBI Taxonomy" id="1347788"/>
    <lineage>
        <taxon>Bacteria</taxon>
        <taxon>Bacillati</taxon>
        <taxon>Bacillota</taxon>
        <taxon>Bacilli</taxon>
        <taxon>Bacillales</taxon>
        <taxon>Geomicrobium</taxon>
    </lineage>
</organism>
<feature type="repeat" description="TPR" evidence="1">
    <location>
        <begin position="129"/>
        <end position="162"/>
    </location>
</feature>
<accession>A0ABS2PH24</accession>
<gene>
    <name evidence="3" type="ORF">JOD17_003866</name>
</gene>
<sequence>MNHKEQTIVQSIGKWYESMIQGRELREVHQMKLDVERRLPHEMQSTIKMYYELVLFYYNITYHRVLDQTAPKVKQELNPMIEETKRAVSFLHHSLIGKLNHEQGKYHSAIDSYHRAEEYMHGIGEDKKVNFYNHLGQSYLKLNNSYQADVYFRRAMSFSSKESILREDIGFYSERKTTAFNQGRKTSHQQRAIQSKRTKVTSFKKAQ</sequence>
<dbReference type="InterPro" id="IPR011990">
    <property type="entry name" value="TPR-like_helical_dom_sf"/>
</dbReference>
<evidence type="ECO:0000256" key="1">
    <source>
        <dbReference type="PROSITE-ProRule" id="PRU00339"/>
    </source>
</evidence>
<comment type="caution">
    <text evidence="3">The sequence shown here is derived from an EMBL/GenBank/DDBJ whole genome shotgun (WGS) entry which is preliminary data.</text>
</comment>
<dbReference type="PROSITE" id="PS50005">
    <property type="entry name" value="TPR"/>
    <property type="match status" value="1"/>
</dbReference>